<dbReference type="AlphaFoldDB" id="A0A0F9DRV9"/>
<keyword evidence="1" id="KW-0812">Transmembrane</keyword>
<sequence>MTGNIVKGIDHSHVSLPYLSITVIVFFLIYCTYSCEKFEPKRIVAVQTGQAIEVMATTALVNGEIIDVGEGIDQYGHCWGLTANPTLEDSKTYLHLSYAKGIFTSGLEELEPGTTYHVRAYAVSGEAVYGKDQTFTTQDGKAIISLNEITNITLYSAQGVGIILSVNGDLVMGRGVCWDTVQLFKINDCLGYTSDSLGLGEFTFEITSLFPGKTYYVRAYAYSRIDTSYSNTVNFTTRDGIATLTTPKATDITATSAVSGGNITEDGGASIITRGVCWNSTGSPNLLNNDGITADGSGTGSY</sequence>
<gene>
    <name evidence="2" type="ORF">LCGC14_2245170</name>
</gene>
<evidence type="ECO:0000256" key="1">
    <source>
        <dbReference type="SAM" id="Phobius"/>
    </source>
</evidence>
<feature type="non-terminal residue" evidence="2">
    <location>
        <position position="302"/>
    </location>
</feature>
<evidence type="ECO:0000313" key="2">
    <source>
        <dbReference type="EMBL" id="KKL56461.1"/>
    </source>
</evidence>
<keyword evidence="1" id="KW-1133">Transmembrane helix</keyword>
<keyword evidence="1" id="KW-0472">Membrane</keyword>
<comment type="caution">
    <text evidence="2">The sequence shown here is derived from an EMBL/GenBank/DDBJ whole genome shotgun (WGS) entry which is preliminary data.</text>
</comment>
<accession>A0A0F9DRV9</accession>
<dbReference type="EMBL" id="LAZR01030485">
    <property type="protein sequence ID" value="KKL56461.1"/>
    <property type="molecule type" value="Genomic_DNA"/>
</dbReference>
<protein>
    <recommendedName>
        <fullName evidence="3">Fibronectin type-III domain-containing protein</fullName>
    </recommendedName>
</protein>
<evidence type="ECO:0008006" key="3">
    <source>
        <dbReference type="Google" id="ProtNLM"/>
    </source>
</evidence>
<dbReference type="InterPro" id="IPR036116">
    <property type="entry name" value="FN3_sf"/>
</dbReference>
<organism evidence="2">
    <name type="scientific">marine sediment metagenome</name>
    <dbReference type="NCBI Taxonomy" id="412755"/>
    <lineage>
        <taxon>unclassified sequences</taxon>
        <taxon>metagenomes</taxon>
        <taxon>ecological metagenomes</taxon>
    </lineage>
</organism>
<name>A0A0F9DRV9_9ZZZZ</name>
<proteinExistence type="predicted"/>
<reference evidence="2" key="1">
    <citation type="journal article" date="2015" name="Nature">
        <title>Complex archaea that bridge the gap between prokaryotes and eukaryotes.</title>
        <authorList>
            <person name="Spang A."/>
            <person name="Saw J.H."/>
            <person name="Jorgensen S.L."/>
            <person name="Zaremba-Niedzwiedzka K."/>
            <person name="Martijn J."/>
            <person name="Lind A.E."/>
            <person name="van Eijk R."/>
            <person name="Schleper C."/>
            <person name="Guy L."/>
            <person name="Ettema T.J."/>
        </authorList>
    </citation>
    <scope>NUCLEOTIDE SEQUENCE</scope>
</reference>
<feature type="transmembrane region" description="Helical" evidence="1">
    <location>
        <begin position="15"/>
        <end position="33"/>
    </location>
</feature>
<dbReference type="SUPFAM" id="SSF49265">
    <property type="entry name" value="Fibronectin type III"/>
    <property type="match status" value="1"/>
</dbReference>